<name>A0A4U9V3I3_SERFO</name>
<reference evidence="2" key="1">
    <citation type="submission" date="2019-05" db="EMBL/GenBank/DDBJ databases">
        <authorList>
            <consortium name="Pathogen Informatics"/>
        </authorList>
    </citation>
    <scope>NUCLEOTIDE SEQUENCE [LARGE SCALE GENOMIC DNA]</scope>
    <source>
        <strain evidence="2">NCTC12965</strain>
    </source>
</reference>
<keyword evidence="1" id="KW-0472">Membrane</keyword>
<dbReference type="AlphaFoldDB" id="A0A4U9V3I3"/>
<sequence length="91" mass="10262">MTSEGSCPTLTSTGMPERRTMALSSIALSVCGSVAKAFLIFRKRDRHGLRVVTGHSRQWLMHFYIAFAVWFNGDLHRFIDDLHSGALWHLG</sequence>
<proteinExistence type="predicted"/>
<accession>A0A4U9V3I3</accession>
<gene>
    <name evidence="2" type="ORF">NCTC12965_04575</name>
</gene>
<protein>
    <submittedName>
        <fullName evidence="2">Uncharacterized protein</fullName>
    </submittedName>
</protein>
<keyword evidence="1" id="KW-0812">Transmembrane</keyword>
<evidence type="ECO:0000313" key="2">
    <source>
        <dbReference type="EMBL" id="VTR41050.1"/>
    </source>
</evidence>
<feature type="transmembrane region" description="Helical" evidence="1">
    <location>
        <begin position="20"/>
        <end position="41"/>
    </location>
</feature>
<evidence type="ECO:0000256" key="1">
    <source>
        <dbReference type="SAM" id="Phobius"/>
    </source>
</evidence>
<keyword evidence="1" id="KW-1133">Transmembrane helix</keyword>
<organism evidence="2">
    <name type="scientific">Serratia fonticola</name>
    <dbReference type="NCBI Taxonomy" id="47917"/>
    <lineage>
        <taxon>Bacteria</taxon>
        <taxon>Pseudomonadati</taxon>
        <taxon>Pseudomonadota</taxon>
        <taxon>Gammaproteobacteria</taxon>
        <taxon>Enterobacterales</taxon>
        <taxon>Yersiniaceae</taxon>
        <taxon>Serratia</taxon>
    </lineage>
</organism>
<dbReference type="EMBL" id="CABEEZ010000098">
    <property type="protein sequence ID" value="VTR41050.1"/>
    <property type="molecule type" value="Genomic_DNA"/>
</dbReference>